<dbReference type="Proteomes" id="UP001430356">
    <property type="component" value="Unassembled WGS sequence"/>
</dbReference>
<evidence type="ECO:0000259" key="1">
    <source>
        <dbReference type="Pfam" id="PF26188"/>
    </source>
</evidence>
<dbReference type="Pfam" id="PF26188">
    <property type="entry name" value="RESC6"/>
    <property type="match status" value="1"/>
</dbReference>
<dbReference type="EMBL" id="JAECZO010000083">
    <property type="protein sequence ID" value="KAK7196722.1"/>
    <property type="molecule type" value="Genomic_DNA"/>
</dbReference>
<dbReference type="AlphaFoldDB" id="A0AAW0EUE1"/>
<organism evidence="2 3">
    <name type="scientific">Novymonas esmeraldas</name>
    <dbReference type="NCBI Taxonomy" id="1808958"/>
    <lineage>
        <taxon>Eukaryota</taxon>
        <taxon>Discoba</taxon>
        <taxon>Euglenozoa</taxon>
        <taxon>Kinetoplastea</taxon>
        <taxon>Metakinetoplastina</taxon>
        <taxon>Trypanosomatida</taxon>
        <taxon>Trypanosomatidae</taxon>
        <taxon>Novymonas</taxon>
    </lineage>
</organism>
<sequence length="484" mass="52924">MRRLVPWRSASALCVASRAIATSSFLASMEQLQQQLQTAQDRRAELLRYGRQLFETEVLDDLATAYTPTVASKICQVASQLRIDTAKGQPFNAIMQASVSSAAETSMDVASLARIIHSCLVLRSEFLYDVLFTFLPFVRAKASTMDAVTTAVLLNAYGRSGVHHTRLYAAMCDNGAATLKDPRVPLPHIANVAYAVSRVKFLHPELMETLRHHALRKSAEASPLISLTILDAFAELNHVDAELFSALEQRLLDQLNDLPAPLVASFVSCVVRTGRGRPEVMESLGARTVAIADTFDAASIAKVAHAYYESDVASEDVFGALAERACKLAADFRGDEIASVLNALSALDLFDAELFPLLASRFMALHRQATYLDPMDAAVILSSFAAVQERNDELIYACTQMFSACTGSAMPPMARVHALWACASLNVHNEAQSKMVEEVRATPSLLVWPPNTELHPKTRAMLEERRQFVAKVYGIALPLPKASP</sequence>
<keyword evidence="3" id="KW-1185">Reference proteome</keyword>
<evidence type="ECO:0000313" key="3">
    <source>
        <dbReference type="Proteomes" id="UP001430356"/>
    </source>
</evidence>
<dbReference type="CDD" id="cd23735">
    <property type="entry name" value="RESC6-like"/>
    <property type="match status" value="1"/>
</dbReference>
<proteinExistence type="predicted"/>
<comment type="caution">
    <text evidence="2">The sequence shown here is derived from an EMBL/GenBank/DDBJ whole genome shotgun (WGS) entry which is preliminary data.</text>
</comment>
<protein>
    <recommendedName>
        <fullName evidence="1">RNA-editing substrate-binding complex 6 protein domain-containing protein</fullName>
    </recommendedName>
</protein>
<feature type="domain" description="RNA-editing substrate-binding complex 6 protein" evidence="1">
    <location>
        <begin position="105"/>
        <end position="429"/>
    </location>
</feature>
<dbReference type="InterPro" id="IPR058917">
    <property type="entry name" value="RESC6_dom"/>
</dbReference>
<gene>
    <name evidence="2" type="ORF">NESM_000612000</name>
</gene>
<accession>A0AAW0EUE1</accession>
<name>A0AAW0EUE1_9TRYP</name>
<evidence type="ECO:0000313" key="2">
    <source>
        <dbReference type="EMBL" id="KAK7196722.1"/>
    </source>
</evidence>
<reference evidence="2 3" key="1">
    <citation type="journal article" date="2021" name="MBio">
        <title>A New Model Trypanosomatid, Novymonas esmeraldas: Genomic Perception of Its 'Candidatus Pandoraea novymonadis' Endosymbiont.</title>
        <authorList>
            <person name="Zakharova A."/>
            <person name="Saura A."/>
            <person name="Butenko A."/>
            <person name="Podesvova L."/>
            <person name="Warmusova S."/>
            <person name="Kostygov A.Y."/>
            <person name="Nenarokova A."/>
            <person name="Lukes J."/>
            <person name="Opperdoes F.R."/>
            <person name="Yurchenko V."/>
        </authorList>
    </citation>
    <scope>NUCLEOTIDE SEQUENCE [LARGE SCALE GENOMIC DNA]</scope>
    <source>
        <strain evidence="2 3">E262AT.01</strain>
    </source>
</reference>